<dbReference type="EMBL" id="CAHIKZ030004081">
    <property type="protein sequence ID" value="CAE1306901.1"/>
    <property type="molecule type" value="Genomic_DNA"/>
</dbReference>
<feature type="transmembrane region" description="Helical" evidence="1">
    <location>
        <begin position="231"/>
        <end position="252"/>
    </location>
</feature>
<dbReference type="Pfam" id="PF04991">
    <property type="entry name" value="LicD"/>
    <property type="match status" value="1"/>
</dbReference>
<evidence type="ECO:0000256" key="1">
    <source>
        <dbReference type="SAM" id="Phobius"/>
    </source>
</evidence>
<keyword evidence="1" id="KW-0812">Transmembrane</keyword>
<dbReference type="InterPro" id="IPR007074">
    <property type="entry name" value="LicD/FKTN/FKRP_NTP_transf"/>
</dbReference>
<feature type="transmembrane region" description="Helical" evidence="1">
    <location>
        <begin position="172"/>
        <end position="191"/>
    </location>
</feature>
<evidence type="ECO:0000313" key="3">
    <source>
        <dbReference type="EMBL" id="CAE1306901.1"/>
    </source>
</evidence>
<reference evidence="3" key="1">
    <citation type="submission" date="2021-01" db="EMBL/GenBank/DDBJ databases">
        <authorList>
            <person name="Li R."/>
            <person name="Bekaert M."/>
        </authorList>
    </citation>
    <scope>NUCLEOTIDE SEQUENCE</scope>
    <source>
        <strain evidence="3">Farmed</strain>
    </source>
</reference>
<feature type="domain" description="LicD/FKTN/FKRP nucleotidyltransferase" evidence="2">
    <location>
        <begin position="8"/>
        <end position="40"/>
    </location>
</feature>
<keyword evidence="4" id="KW-1185">Reference proteome</keyword>
<keyword evidence="1" id="KW-0472">Membrane</keyword>
<keyword evidence="1" id="KW-1133">Transmembrane helix</keyword>
<dbReference type="Proteomes" id="UP000597762">
    <property type="component" value="Unassembled WGS sequence"/>
</dbReference>
<evidence type="ECO:0000313" key="4">
    <source>
        <dbReference type="Proteomes" id="UP000597762"/>
    </source>
</evidence>
<dbReference type="GO" id="GO:0009100">
    <property type="term" value="P:glycoprotein metabolic process"/>
    <property type="evidence" value="ECO:0007669"/>
    <property type="project" value="UniProtKB-ARBA"/>
</dbReference>
<organism evidence="3 4">
    <name type="scientific">Acanthosepion pharaonis</name>
    <name type="common">Pharaoh cuttlefish</name>
    <name type="synonym">Sepia pharaonis</name>
    <dbReference type="NCBI Taxonomy" id="158019"/>
    <lineage>
        <taxon>Eukaryota</taxon>
        <taxon>Metazoa</taxon>
        <taxon>Spiralia</taxon>
        <taxon>Lophotrochozoa</taxon>
        <taxon>Mollusca</taxon>
        <taxon>Cephalopoda</taxon>
        <taxon>Coleoidea</taxon>
        <taxon>Decapodiformes</taxon>
        <taxon>Sepiida</taxon>
        <taxon>Sepiina</taxon>
        <taxon>Sepiidae</taxon>
        <taxon>Acanthosepion</taxon>
    </lineage>
</organism>
<sequence>MNRALEVANITYFLYGSSLLGSFRHHGQVPWDDSFSVMVNGSQRRLVDHTLRSFDFSFDLYAPEKSERKPWRYFHKIIGRTSLPQHPYGWPNVAIYFFAENATHIWNEFSEPGQKSVYRKDKVFPLRQRPFSSLRLYTPCDPRHMIDDHELEECRSSRRWHKFERPLPTDTWLSIPWIYTFFLSLVFFFFSSSLHNSTCNRDIHFLPLSGFLFSFFLLLYTIQLITEINTFFLSGFLFSSNAGCILSVQISLRLQFGVIEQKYLLLYFLSGVAWDESDKFHHYLLL</sequence>
<dbReference type="AlphaFoldDB" id="A0A812DQV8"/>
<dbReference type="OrthoDB" id="419198at2759"/>
<protein>
    <recommendedName>
        <fullName evidence="2">LicD/FKTN/FKRP nucleotidyltransferase domain-containing protein</fullName>
    </recommendedName>
</protein>
<gene>
    <name evidence="3" type="ORF">SPHA_59044</name>
</gene>
<evidence type="ECO:0000259" key="2">
    <source>
        <dbReference type="Pfam" id="PF04991"/>
    </source>
</evidence>
<accession>A0A812DQV8</accession>
<feature type="transmembrane region" description="Helical" evidence="1">
    <location>
        <begin position="203"/>
        <end position="225"/>
    </location>
</feature>
<comment type="caution">
    <text evidence="3">The sequence shown here is derived from an EMBL/GenBank/DDBJ whole genome shotgun (WGS) entry which is preliminary data.</text>
</comment>
<proteinExistence type="predicted"/>
<name>A0A812DQV8_ACAPH</name>